<evidence type="ECO:0000313" key="2">
    <source>
        <dbReference type="EMBL" id="ABS62576.1"/>
    </source>
</evidence>
<dbReference type="InterPro" id="IPR025961">
    <property type="entry name" value="Metal_resist"/>
</dbReference>
<dbReference type="KEGG" id="pla:Plav_0953"/>
<accession>A7HRP3</accession>
<dbReference type="Pfam" id="PF13801">
    <property type="entry name" value="Metal_resist"/>
    <property type="match status" value="1"/>
</dbReference>
<gene>
    <name evidence="2" type="ordered locus">Plav_0953</name>
</gene>
<reference evidence="2 3" key="1">
    <citation type="journal article" date="2011" name="Stand. Genomic Sci.">
        <title>Complete genome sequence of Parvibaculum lavamentivorans type strain (DS-1(T)).</title>
        <authorList>
            <person name="Schleheck D."/>
            <person name="Weiss M."/>
            <person name="Pitluck S."/>
            <person name="Bruce D."/>
            <person name="Land M.L."/>
            <person name="Han S."/>
            <person name="Saunders E."/>
            <person name="Tapia R."/>
            <person name="Detter C."/>
            <person name="Brettin T."/>
            <person name="Han J."/>
            <person name="Woyke T."/>
            <person name="Goodwin L."/>
            <person name="Pennacchio L."/>
            <person name="Nolan M."/>
            <person name="Cook A.M."/>
            <person name="Kjelleberg S."/>
            <person name="Thomas T."/>
        </authorList>
    </citation>
    <scope>NUCLEOTIDE SEQUENCE [LARGE SCALE GENOMIC DNA]</scope>
    <source>
        <strain evidence="3">DS-1 / DSM 13023 / NCIMB 13966</strain>
    </source>
</reference>
<keyword evidence="1" id="KW-0472">Membrane</keyword>
<proteinExistence type="predicted"/>
<dbReference type="AlphaFoldDB" id="A7HRP3"/>
<keyword evidence="1" id="KW-0812">Transmembrane</keyword>
<keyword evidence="3" id="KW-1185">Reference proteome</keyword>
<dbReference type="eggNOG" id="COG3678">
    <property type="taxonomic scope" value="Bacteria"/>
</dbReference>
<dbReference type="STRING" id="402881.Plav_0953"/>
<protein>
    <recommendedName>
        <fullName evidence="4">Zinc resistance-associated protein</fullName>
    </recommendedName>
</protein>
<dbReference type="Proteomes" id="UP000006377">
    <property type="component" value="Chromosome"/>
</dbReference>
<name>A7HRP3_PARL1</name>
<evidence type="ECO:0000313" key="3">
    <source>
        <dbReference type="Proteomes" id="UP000006377"/>
    </source>
</evidence>
<dbReference type="RefSeq" id="WP_012109831.1">
    <property type="nucleotide sequence ID" value="NC_009719.1"/>
</dbReference>
<dbReference type="OrthoDB" id="8277545at2"/>
<evidence type="ECO:0008006" key="4">
    <source>
        <dbReference type="Google" id="ProtNLM"/>
    </source>
</evidence>
<evidence type="ECO:0000256" key="1">
    <source>
        <dbReference type="SAM" id="Phobius"/>
    </source>
</evidence>
<dbReference type="EMBL" id="CP000774">
    <property type="protein sequence ID" value="ABS62576.1"/>
    <property type="molecule type" value="Genomic_DNA"/>
</dbReference>
<dbReference type="HOGENOM" id="CLU_1516508_0_0_5"/>
<keyword evidence="1" id="KW-1133">Transmembrane helix</keyword>
<feature type="transmembrane region" description="Helical" evidence="1">
    <location>
        <begin position="20"/>
        <end position="40"/>
    </location>
</feature>
<organism evidence="2 3">
    <name type="scientific">Parvibaculum lavamentivorans (strain DS-1 / DSM 13023 / NCIMB 13966)</name>
    <dbReference type="NCBI Taxonomy" id="402881"/>
    <lineage>
        <taxon>Bacteria</taxon>
        <taxon>Pseudomonadati</taxon>
        <taxon>Pseudomonadota</taxon>
        <taxon>Alphaproteobacteria</taxon>
        <taxon>Hyphomicrobiales</taxon>
        <taxon>Parvibaculaceae</taxon>
        <taxon>Parvibaculum</taxon>
    </lineage>
</organism>
<dbReference type="Gene3D" id="1.20.120.1490">
    <property type="match status" value="1"/>
</dbReference>
<sequence length="177" mass="19793">MSDMNTPTPEKRRRWLGPALLVSLAVNLFLLGLISVPLIMGPPDRGGPRGSMHGLFHESFRDLPEGDRAAIRKVMIGHFPAIRPHLRSMRDAKSRLSEALAAEPYDEATVRAAFDDMDAAMREMTAIGQNAMMAGFAQLTPEQRRRVAEAMRESENRRHMKFRFRDGADRLGAPPAD</sequence>